<keyword evidence="5" id="KW-0520">NAD</keyword>
<evidence type="ECO:0000256" key="3">
    <source>
        <dbReference type="ARBA" id="ARBA00022857"/>
    </source>
</evidence>
<dbReference type="HAMAP" id="MF_01204">
    <property type="entry name" value="Oxidoreductase_RutE_HadB"/>
    <property type="match status" value="1"/>
</dbReference>
<keyword evidence="2 5" id="KW-0288">FMN</keyword>
<keyword evidence="3 5" id="KW-0521">NADP</keyword>
<keyword evidence="1 5" id="KW-0285">Flavoprotein</keyword>
<dbReference type="EMBL" id="BAAAFE010000012">
    <property type="protein sequence ID" value="GAA0867113.1"/>
    <property type="molecule type" value="Genomic_DNA"/>
</dbReference>
<dbReference type="Gene3D" id="3.40.109.10">
    <property type="entry name" value="NADH Oxidase"/>
    <property type="match status" value="1"/>
</dbReference>
<protein>
    <recommendedName>
        <fullName evidence="5">Putative NADH dehydrogenase/NAD(P)H nitroreductase GCM10009115_33740</fullName>
        <ecNumber evidence="5">1.-.-.-</ecNumber>
    </recommendedName>
</protein>
<dbReference type="SUPFAM" id="SSF55469">
    <property type="entry name" value="FMN-dependent nitroreductase-like"/>
    <property type="match status" value="1"/>
</dbReference>
<evidence type="ECO:0000313" key="8">
    <source>
        <dbReference type="Proteomes" id="UP001500738"/>
    </source>
</evidence>
<proteinExistence type="inferred from homology"/>
<dbReference type="InterPro" id="IPR023936">
    <property type="entry name" value="RutE-like"/>
</dbReference>
<dbReference type="CDD" id="cd02148">
    <property type="entry name" value="RutE-like"/>
    <property type="match status" value="1"/>
</dbReference>
<keyword evidence="4 5" id="KW-0560">Oxidoreductase</keyword>
<evidence type="ECO:0000256" key="5">
    <source>
        <dbReference type="HAMAP-Rule" id="MF_01204"/>
    </source>
</evidence>
<evidence type="ECO:0000259" key="6">
    <source>
        <dbReference type="Pfam" id="PF00881"/>
    </source>
</evidence>
<dbReference type="InterPro" id="IPR050461">
    <property type="entry name" value="Nitroreductase_HadB/RutE"/>
</dbReference>
<comment type="similarity">
    <text evidence="5">Belongs to the nitroreductase family. HadB/RutE subfamily.</text>
</comment>
<dbReference type="NCBIfam" id="NF003768">
    <property type="entry name" value="PRK05365.1"/>
    <property type="match status" value="1"/>
</dbReference>
<dbReference type="PANTHER" id="PTHR43543:SF1">
    <property type="entry name" value="MALONIC SEMIALDEHYDE REDUCTASE RUTE-RELATED"/>
    <property type="match status" value="1"/>
</dbReference>
<accession>A0ABN1MCF1</accession>
<evidence type="ECO:0000313" key="7">
    <source>
        <dbReference type="EMBL" id="GAA0867113.1"/>
    </source>
</evidence>
<feature type="domain" description="Nitroreductase" evidence="6">
    <location>
        <begin position="18"/>
        <end position="161"/>
    </location>
</feature>
<evidence type="ECO:0000256" key="4">
    <source>
        <dbReference type="ARBA" id="ARBA00023002"/>
    </source>
</evidence>
<dbReference type="RefSeq" id="WP_215354614.1">
    <property type="nucleotide sequence ID" value="NZ_BAAAFE010000012.1"/>
</dbReference>
<dbReference type="Proteomes" id="UP001500738">
    <property type="component" value="Unassembled WGS sequence"/>
</dbReference>
<evidence type="ECO:0000256" key="1">
    <source>
        <dbReference type="ARBA" id="ARBA00022630"/>
    </source>
</evidence>
<organism evidence="7 8">
    <name type="scientific">Sphingopyxis soli</name>
    <dbReference type="NCBI Taxonomy" id="592051"/>
    <lineage>
        <taxon>Bacteria</taxon>
        <taxon>Pseudomonadati</taxon>
        <taxon>Pseudomonadota</taxon>
        <taxon>Alphaproteobacteria</taxon>
        <taxon>Sphingomonadales</taxon>
        <taxon>Sphingomonadaceae</taxon>
        <taxon>Sphingopyxis</taxon>
    </lineage>
</organism>
<name>A0ABN1MCF1_9SPHN</name>
<dbReference type="InterPro" id="IPR000415">
    <property type="entry name" value="Nitroreductase-like"/>
</dbReference>
<dbReference type="Pfam" id="PF00881">
    <property type="entry name" value="Nitroreductase"/>
    <property type="match status" value="1"/>
</dbReference>
<reference evidence="7 8" key="1">
    <citation type="journal article" date="2019" name="Int. J. Syst. Evol. Microbiol.">
        <title>The Global Catalogue of Microorganisms (GCM) 10K type strain sequencing project: providing services to taxonomists for standard genome sequencing and annotation.</title>
        <authorList>
            <consortium name="The Broad Institute Genomics Platform"/>
            <consortium name="The Broad Institute Genome Sequencing Center for Infectious Disease"/>
            <person name="Wu L."/>
            <person name="Ma J."/>
        </authorList>
    </citation>
    <scope>NUCLEOTIDE SEQUENCE [LARGE SCALE GENOMIC DNA]</scope>
    <source>
        <strain evidence="7 8">JCM 15910</strain>
    </source>
</reference>
<comment type="cofactor">
    <cofactor evidence="5">
        <name>FMN</name>
        <dbReference type="ChEBI" id="CHEBI:58210"/>
    </cofactor>
</comment>
<keyword evidence="8" id="KW-1185">Reference proteome</keyword>
<evidence type="ECO:0000256" key="2">
    <source>
        <dbReference type="ARBA" id="ARBA00022643"/>
    </source>
</evidence>
<dbReference type="PANTHER" id="PTHR43543">
    <property type="entry name" value="MALONIC SEMIALDEHYDE REDUCTASE RUTE-RELATED"/>
    <property type="match status" value="1"/>
</dbReference>
<dbReference type="InterPro" id="IPR029479">
    <property type="entry name" value="Nitroreductase"/>
</dbReference>
<dbReference type="EC" id="1.-.-.-" evidence="5"/>
<gene>
    <name evidence="7" type="ORF">GCM10009115_33740</name>
</gene>
<sequence>MSEPLSDSALDQLFRTARTYNGYLDRPVSEDQLRAIWDLVKYGPTSANALPARIVWCVSRQAKEKLAALALPANAEKILKAPVTAIIAMDTEFYEHLPELFPHTDARSWFVGNEALAHATAFRNSSLQGAYFILAARALGLDTGPMSGFNNEAVDAAFFADTPKVKSNFISTLGYGDPASIFERSPRPDFERFNRIA</sequence>
<comment type="caution">
    <text evidence="7">The sequence shown here is derived from an EMBL/GenBank/DDBJ whole genome shotgun (WGS) entry which is preliminary data.</text>
</comment>